<dbReference type="PROSITE" id="PS50846">
    <property type="entry name" value="HMA_2"/>
    <property type="match status" value="1"/>
</dbReference>
<dbReference type="CDD" id="cd00371">
    <property type="entry name" value="HMA"/>
    <property type="match status" value="1"/>
</dbReference>
<dbReference type="AlphaFoldDB" id="T1AMG1"/>
<name>T1AMG1_9ZZZZ</name>
<dbReference type="InterPro" id="IPR006121">
    <property type="entry name" value="HMA_dom"/>
</dbReference>
<dbReference type="SUPFAM" id="SSF55008">
    <property type="entry name" value="HMA, heavy metal-associated domain"/>
    <property type="match status" value="1"/>
</dbReference>
<dbReference type="GO" id="GO:0046872">
    <property type="term" value="F:metal ion binding"/>
    <property type="evidence" value="ECO:0007669"/>
    <property type="project" value="InterPro"/>
</dbReference>
<feature type="non-terminal residue" evidence="2">
    <location>
        <position position="47"/>
    </location>
</feature>
<dbReference type="EMBL" id="AUZY01009165">
    <property type="protein sequence ID" value="EQD43250.1"/>
    <property type="molecule type" value="Genomic_DNA"/>
</dbReference>
<dbReference type="InterPro" id="IPR036163">
    <property type="entry name" value="HMA_dom_sf"/>
</dbReference>
<feature type="domain" description="HMA" evidence="1">
    <location>
        <begin position="2"/>
        <end position="47"/>
    </location>
</feature>
<dbReference type="Pfam" id="PF00403">
    <property type="entry name" value="HMA"/>
    <property type="match status" value="1"/>
</dbReference>
<evidence type="ECO:0000313" key="2">
    <source>
        <dbReference type="EMBL" id="EQD43250.1"/>
    </source>
</evidence>
<organism evidence="2">
    <name type="scientific">mine drainage metagenome</name>
    <dbReference type="NCBI Taxonomy" id="410659"/>
    <lineage>
        <taxon>unclassified sequences</taxon>
        <taxon>metagenomes</taxon>
        <taxon>ecological metagenomes</taxon>
    </lineage>
</organism>
<sequence length="47" mass="5085">MEDIELAIGGMTCNACAAHVREALEAVPGVRSAQVSMRRAWPRCEPT</sequence>
<evidence type="ECO:0000259" key="1">
    <source>
        <dbReference type="PROSITE" id="PS50846"/>
    </source>
</evidence>
<comment type="caution">
    <text evidence="2">The sequence shown here is derived from an EMBL/GenBank/DDBJ whole genome shotgun (WGS) entry which is preliminary data.</text>
</comment>
<proteinExistence type="predicted"/>
<dbReference type="Gene3D" id="3.30.70.100">
    <property type="match status" value="1"/>
</dbReference>
<reference evidence="2" key="1">
    <citation type="submission" date="2013-08" db="EMBL/GenBank/DDBJ databases">
        <authorList>
            <person name="Mendez C."/>
            <person name="Richter M."/>
            <person name="Ferrer M."/>
            <person name="Sanchez J."/>
        </authorList>
    </citation>
    <scope>NUCLEOTIDE SEQUENCE</scope>
</reference>
<gene>
    <name evidence="2" type="ORF">B1B_13903</name>
</gene>
<protein>
    <submittedName>
        <fullName evidence="2">Mercuric reductase (Hg(II) reductase)</fullName>
    </submittedName>
</protein>
<reference evidence="2" key="2">
    <citation type="journal article" date="2014" name="ISME J.">
        <title>Microbial stratification in low pH oxic and suboxic macroscopic growths along an acid mine drainage.</title>
        <authorList>
            <person name="Mendez-Garcia C."/>
            <person name="Mesa V."/>
            <person name="Sprenger R.R."/>
            <person name="Richter M."/>
            <person name="Diez M.S."/>
            <person name="Solano J."/>
            <person name="Bargiela R."/>
            <person name="Golyshina O.V."/>
            <person name="Manteca A."/>
            <person name="Ramos J.L."/>
            <person name="Gallego J.R."/>
            <person name="Llorente I."/>
            <person name="Martins Dos Santos V.A."/>
            <person name="Jensen O.N."/>
            <person name="Pelaez A.I."/>
            <person name="Sanchez J."/>
            <person name="Ferrer M."/>
        </authorList>
    </citation>
    <scope>NUCLEOTIDE SEQUENCE</scope>
</reference>
<accession>T1AMG1</accession>